<evidence type="ECO:0000313" key="2">
    <source>
        <dbReference type="EMBL" id="MBX40995.1"/>
    </source>
</evidence>
<evidence type="ECO:0000256" key="1">
    <source>
        <dbReference type="SAM" id="MobiDB-lite"/>
    </source>
</evidence>
<protein>
    <submittedName>
        <fullName evidence="2">Uncharacterized protein</fullName>
    </submittedName>
</protein>
<proteinExistence type="predicted"/>
<sequence length="23" mass="2865">MGKLYTQRTDRRRKEKLLVKQNC</sequence>
<organism evidence="2">
    <name type="scientific">Rhizophora mucronata</name>
    <name type="common">Asiatic mangrove</name>
    <dbReference type="NCBI Taxonomy" id="61149"/>
    <lineage>
        <taxon>Eukaryota</taxon>
        <taxon>Viridiplantae</taxon>
        <taxon>Streptophyta</taxon>
        <taxon>Embryophyta</taxon>
        <taxon>Tracheophyta</taxon>
        <taxon>Spermatophyta</taxon>
        <taxon>Magnoliopsida</taxon>
        <taxon>eudicotyledons</taxon>
        <taxon>Gunneridae</taxon>
        <taxon>Pentapetalae</taxon>
        <taxon>rosids</taxon>
        <taxon>fabids</taxon>
        <taxon>Malpighiales</taxon>
        <taxon>Rhizophoraceae</taxon>
        <taxon>Rhizophora</taxon>
    </lineage>
</organism>
<feature type="region of interest" description="Disordered" evidence="1">
    <location>
        <begin position="1"/>
        <end position="23"/>
    </location>
</feature>
<dbReference type="AlphaFoldDB" id="A0A2P2NES8"/>
<accession>A0A2P2NES8</accession>
<reference evidence="2" key="1">
    <citation type="submission" date="2018-02" db="EMBL/GenBank/DDBJ databases">
        <title>Rhizophora mucronata_Transcriptome.</title>
        <authorList>
            <person name="Meera S.P."/>
            <person name="Sreeshan A."/>
            <person name="Augustine A."/>
        </authorList>
    </citation>
    <scope>NUCLEOTIDE SEQUENCE</scope>
    <source>
        <tissue evidence="2">Leaf</tissue>
    </source>
</reference>
<dbReference type="EMBL" id="GGEC01060511">
    <property type="protein sequence ID" value="MBX40995.1"/>
    <property type="molecule type" value="Transcribed_RNA"/>
</dbReference>
<name>A0A2P2NES8_RHIMU</name>